<comment type="caution">
    <text evidence="9">The sequence shown here is derived from an EMBL/GenBank/DDBJ whole genome shotgun (WGS) entry which is preliminary data.</text>
</comment>
<keyword evidence="2" id="KW-0274">FAD</keyword>
<evidence type="ECO:0000313" key="7">
    <source>
        <dbReference type="EMBL" id="CAF3115692.1"/>
    </source>
</evidence>
<evidence type="ECO:0000256" key="5">
    <source>
        <dbReference type="SAM" id="Phobius"/>
    </source>
</evidence>
<dbReference type="SUPFAM" id="SSF51905">
    <property type="entry name" value="FAD/NAD(P)-binding domain"/>
    <property type="match status" value="1"/>
</dbReference>
<dbReference type="AlphaFoldDB" id="A0A820MNN9"/>
<dbReference type="InterPro" id="IPR036188">
    <property type="entry name" value="FAD/NAD-bd_sf"/>
</dbReference>
<feature type="transmembrane region" description="Helical" evidence="5">
    <location>
        <begin position="12"/>
        <end position="35"/>
    </location>
</feature>
<evidence type="ECO:0000313" key="8">
    <source>
        <dbReference type="EMBL" id="CAF3236893.1"/>
    </source>
</evidence>
<dbReference type="PANTHER" id="PTHR46972">
    <property type="entry name" value="MONOOXYGENASE ASQM-RELATED"/>
    <property type="match status" value="1"/>
</dbReference>
<sequence length="414" mass="45787">MKTIHEQHFLSGKYIIVAGGGIGGLTFCVALQRFLENNNQEINPPPHIVVYERELSLDDIGREGYSLSIRSDPLSGGMQILQKLDLLDQILGESNPGTYFTVFNNDFTPLIEFQSPPVEGLSQSTASIARSKLREILHKNISPSIAVHWNHGIESVEELENGQVIVTLMNGHQEKCDLLIAADGSNSKGRRAIRSQNELRFAGAVSIAARTQPLEKLPPPIDKTWGSVLGVNGNFLFVAPSDQRSALWSVSYLSDKPSEPRPAGTMSEEEIEQVLSEAHQRLVSFGEPMPTLFKKTLRSSVSVFNAKDMEPFRNHGSVIFIGDAQHAMSPFAGNGANMAMMDGYKLAEQMILAKHLSTAVQAYDDLCIPRSINAIKMSHRTIAIGHSQGIWKYMWVTMLKIVAYFFGFNSKSEQ</sequence>
<name>A0A820MNN9_9BILA</name>
<keyword evidence="3" id="KW-0560">Oxidoreductase</keyword>
<reference evidence="9" key="1">
    <citation type="submission" date="2021-02" db="EMBL/GenBank/DDBJ databases">
        <authorList>
            <person name="Nowell W R."/>
        </authorList>
    </citation>
    <scope>NUCLEOTIDE SEQUENCE</scope>
</reference>
<gene>
    <name evidence="10" type="ORF">HFQ381_LOCUS21033</name>
    <name evidence="8" type="ORF">LUA448_LOCUS4051</name>
    <name evidence="7" type="ORF">TIS948_LOCUS7712</name>
    <name evidence="9" type="ORF">UJA718_LOCUS17493</name>
</gene>
<evidence type="ECO:0000313" key="11">
    <source>
        <dbReference type="Proteomes" id="UP000663873"/>
    </source>
</evidence>
<accession>A0A820MNN9</accession>
<keyword evidence="1" id="KW-0285">Flavoprotein</keyword>
<evidence type="ECO:0000256" key="2">
    <source>
        <dbReference type="ARBA" id="ARBA00022827"/>
    </source>
</evidence>
<dbReference type="InterPro" id="IPR002938">
    <property type="entry name" value="FAD-bd"/>
</dbReference>
<keyword evidence="5" id="KW-0812">Transmembrane</keyword>
<dbReference type="PANTHER" id="PTHR46972:SF1">
    <property type="entry name" value="FAD DEPENDENT OXIDOREDUCTASE DOMAIN-CONTAINING PROTEIN"/>
    <property type="match status" value="1"/>
</dbReference>
<proteinExistence type="predicted"/>
<protein>
    <recommendedName>
        <fullName evidence="6">FAD-binding domain-containing protein</fullName>
    </recommendedName>
</protein>
<evidence type="ECO:0000313" key="10">
    <source>
        <dbReference type="EMBL" id="CAF4413831.1"/>
    </source>
</evidence>
<dbReference type="Proteomes" id="UP000663851">
    <property type="component" value="Unassembled WGS sequence"/>
</dbReference>
<dbReference type="GO" id="GO:0004497">
    <property type="term" value="F:monooxygenase activity"/>
    <property type="evidence" value="ECO:0007669"/>
    <property type="project" value="UniProtKB-KW"/>
</dbReference>
<evidence type="ECO:0000256" key="1">
    <source>
        <dbReference type="ARBA" id="ARBA00022630"/>
    </source>
</evidence>
<dbReference type="Proteomes" id="UP000663873">
    <property type="component" value="Unassembled WGS sequence"/>
</dbReference>
<keyword evidence="11" id="KW-1185">Reference proteome</keyword>
<feature type="domain" description="FAD-binding" evidence="6">
    <location>
        <begin position="77"/>
        <end position="358"/>
    </location>
</feature>
<dbReference type="PRINTS" id="PR00420">
    <property type="entry name" value="RNGMNOXGNASE"/>
</dbReference>
<dbReference type="Proteomes" id="UP000663825">
    <property type="component" value="Unassembled WGS sequence"/>
</dbReference>
<evidence type="ECO:0000313" key="9">
    <source>
        <dbReference type="EMBL" id="CAF4377097.1"/>
    </source>
</evidence>
<dbReference type="GO" id="GO:0071949">
    <property type="term" value="F:FAD binding"/>
    <property type="evidence" value="ECO:0007669"/>
    <property type="project" value="InterPro"/>
</dbReference>
<dbReference type="Gene3D" id="3.50.50.60">
    <property type="entry name" value="FAD/NAD(P)-binding domain"/>
    <property type="match status" value="1"/>
</dbReference>
<dbReference type="EMBL" id="CAJOBO010001849">
    <property type="protein sequence ID" value="CAF4413831.1"/>
    <property type="molecule type" value="Genomic_DNA"/>
</dbReference>
<dbReference type="Proteomes" id="UP000663833">
    <property type="component" value="Unassembled WGS sequence"/>
</dbReference>
<dbReference type="EMBL" id="CAJNYD010000242">
    <property type="protein sequence ID" value="CAF3236893.1"/>
    <property type="molecule type" value="Genomic_DNA"/>
</dbReference>
<dbReference type="EMBL" id="CAJOBP010002841">
    <property type="protein sequence ID" value="CAF4377097.1"/>
    <property type="molecule type" value="Genomic_DNA"/>
</dbReference>
<keyword evidence="5" id="KW-1133">Transmembrane helix</keyword>
<dbReference type="OrthoDB" id="655030at2759"/>
<dbReference type="EMBL" id="CAJNXB010000935">
    <property type="protein sequence ID" value="CAF3115692.1"/>
    <property type="molecule type" value="Genomic_DNA"/>
</dbReference>
<evidence type="ECO:0000259" key="6">
    <source>
        <dbReference type="Pfam" id="PF01494"/>
    </source>
</evidence>
<evidence type="ECO:0000256" key="4">
    <source>
        <dbReference type="ARBA" id="ARBA00023033"/>
    </source>
</evidence>
<dbReference type="Pfam" id="PF01494">
    <property type="entry name" value="FAD_binding_3"/>
    <property type="match status" value="1"/>
</dbReference>
<evidence type="ECO:0000256" key="3">
    <source>
        <dbReference type="ARBA" id="ARBA00023002"/>
    </source>
</evidence>
<keyword evidence="4" id="KW-0503">Monooxygenase</keyword>
<keyword evidence="5" id="KW-0472">Membrane</keyword>
<organism evidence="9 11">
    <name type="scientific">Rotaria socialis</name>
    <dbReference type="NCBI Taxonomy" id="392032"/>
    <lineage>
        <taxon>Eukaryota</taxon>
        <taxon>Metazoa</taxon>
        <taxon>Spiralia</taxon>
        <taxon>Gnathifera</taxon>
        <taxon>Rotifera</taxon>
        <taxon>Eurotatoria</taxon>
        <taxon>Bdelloidea</taxon>
        <taxon>Philodinida</taxon>
        <taxon>Philodinidae</taxon>
        <taxon>Rotaria</taxon>
    </lineage>
</organism>